<dbReference type="InterPro" id="IPR029033">
    <property type="entry name" value="His_PPase_superfam"/>
</dbReference>
<dbReference type="InterPro" id="IPR013078">
    <property type="entry name" value="His_Pase_superF_clade-1"/>
</dbReference>
<dbReference type="SUPFAM" id="SSF53254">
    <property type="entry name" value="Phosphoglycerate mutase-like"/>
    <property type="match status" value="1"/>
</dbReference>
<dbReference type="InterPro" id="IPR001345">
    <property type="entry name" value="PG/BPGM_mutase_AS"/>
</dbReference>
<dbReference type="CDD" id="cd07067">
    <property type="entry name" value="HP_PGM_like"/>
    <property type="match status" value="1"/>
</dbReference>
<dbReference type="Proteomes" id="UP001498398">
    <property type="component" value="Unassembled WGS sequence"/>
</dbReference>
<gene>
    <name evidence="1" type="ORF">VKT23_001329</name>
</gene>
<dbReference type="SMART" id="SM00855">
    <property type="entry name" value="PGAM"/>
    <property type="match status" value="1"/>
</dbReference>
<sequence>MSTPQSVKRLHVLRHGQAIHNVQRGWPERDPPLTELGLEQARKVSLTFKPDLVICSPMTRTIQTMYAVLSTLEDSGTDIPKEIWPNLREAHDAICNKGVSRAIIAAAYPTLDFSRCNTEWDYEEHSDEAATLRAKEVLDEVRRRPEKDVLLVGHRAFLAYLVGDERFLNCELRTYELNDEGKLLLCSRQLLTADT</sequence>
<keyword evidence="2" id="KW-1185">Reference proteome</keyword>
<proteinExistence type="predicted"/>
<comment type="caution">
    <text evidence="1">The sequence shown here is derived from an EMBL/GenBank/DDBJ whole genome shotgun (WGS) entry which is preliminary data.</text>
</comment>
<evidence type="ECO:0008006" key="3">
    <source>
        <dbReference type="Google" id="ProtNLM"/>
    </source>
</evidence>
<dbReference type="EMBL" id="JBANRG010000001">
    <property type="protein sequence ID" value="KAK7473231.1"/>
    <property type="molecule type" value="Genomic_DNA"/>
</dbReference>
<accession>A0ABR1K6S2</accession>
<dbReference type="PROSITE" id="PS00175">
    <property type="entry name" value="PG_MUTASE"/>
    <property type="match status" value="1"/>
</dbReference>
<dbReference type="InterPro" id="IPR050275">
    <property type="entry name" value="PGM_Phosphatase"/>
</dbReference>
<dbReference type="Pfam" id="PF00300">
    <property type="entry name" value="His_Phos_1"/>
    <property type="match status" value="1"/>
</dbReference>
<evidence type="ECO:0000313" key="2">
    <source>
        <dbReference type="Proteomes" id="UP001498398"/>
    </source>
</evidence>
<dbReference type="Gene3D" id="3.40.50.1240">
    <property type="entry name" value="Phosphoglycerate mutase-like"/>
    <property type="match status" value="1"/>
</dbReference>
<protein>
    <recommendedName>
        <fullName evidence="3">Phosphoglycerate mutase-like protein</fullName>
    </recommendedName>
</protein>
<reference evidence="1 2" key="1">
    <citation type="submission" date="2024-01" db="EMBL/GenBank/DDBJ databases">
        <title>A draft genome for the cacao thread blight pathogen Marasmiellus scandens.</title>
        <authorList>
            <person name="Baruah I.K."/>
            <person name="Leung J."/>
            <person name="Bukari Y."/>
            <person name="Amoako-Attah I."/>
            <person name="Meinhardt L.W."/>
            <person name="Bailey B.A."/>
            <person name="Cohen S.P."/>
        </authorList>
    </citation>
    <scope>NUCLEOTIDE SEQUENCE [LARGE SCALE GENOMIC DNA]</scope>
    <source>
        <strain evidence="1 2">GH-19</strain>
    </source>
</reference>
<name>A0ABR1K6S2_9AGAR</name>
<dbReference type="PANTHER" id="PTHR48100:SF54">
    <property type="entry name" value="PHOSPHATASE SPAC5H10.03-RELATED"/>
    <property type="match status" value="1"/>
</dbReference>
<organism evidence="1 2">
    <name type="scientific">Marasmiellus scandens</name>
    <dbReference type="NCBI Taxonomy" id="2682957"/>
    <lineage>
        <taxon>Eukaryota</taxon>
        <taxon>Fungi</taxon>
        <taxon>Dikarya</taxon>
        <taxon>Basidiomycota</taxon>
        <taxon>Agaricomycotina</taxon>
        <taxon>Agaricomycetes</taxon>
        <taxon>Agaricomycetidae</taxon>
        <taxon>Agaricales</taxon>
        <taxon>Marasmiineae</taxon>
        <taxon>Omphalotaceae</taxon>
        <taxon>Marasmiellus</taxon>
    </lineage>
</organism>
<evidence type="ECO:0000313" key="1">
    <source>
        <dbReference type="EMBL" id="KAK7473231.1"/>
    </source>
</evidence>
<dbReference type="PANTHER" id="PTHR48100">
    <property type="entry name" value="BROAD-SPECIFICITY PHOSPHATASE YOR283W-RELATED"/>
    <property type="match status" value="1"/>
</dbReference>